<proteinExistence type="inferred from homology"/>
<evidence type="ECO:0000313" key="10">
    <source>
        <dbReference type="EMBL" id="ORY39983.1"/>
    </source>
</evidence>
<dbReference type="GO" id="GO:0004222">
    <property type="term" value="F:metalloendopeptidase activity"/>
    <property type="evidence" value="ECO:0007669"/>
    <property type="project" value="InterPro"/>
</dbReference>
<dbReference type="InterPro" id="IPR018497">
    <property type="entry name" value="Peptidase_M13_C"/>
</dbReference>
<dbReference type="Gene3D" id="3.40.390.10">
    <property type="entry name" value="Collagenase (Catalytic Domain)"/>
    <property type="match status" value="1"/>
</dbReference>
<reference evidence="10 11" key="1">
    <citation type="submission" date="2016-07" db="EMBL/GenBank/DDBJ databases">
        <title>Pervasive Adenine N6-methylation of Active Genes in Fungi.</title>
        <authorList>
            <consortium name="DOE Joint Genome Institute"/>
            <person name="Mondo S.J."/>
            <person name="Dannebaum R.O."/>
            <person name="Kuo R.C."/>
            <person name="Labutti K."/>
            <person name="Haridas S."/>
            <person name="Kuo A."/>
            <person name="Salamov A."/>
            <person name="Ahrendt S.R."/>
            <person name="Lipzen A."/>
            <person name="Sullivan W."/>
            <person name="Andreopoulos W.B."/>
            <person name="Clum A."/>
            <person name="Lindquist E."/>
            <person name="Daum C."/>
            <person name="Ramamoorthy G.K."/>
            <person name="Gryganskyi A."/>
            <person name="Culley D."/>
            <person name="Magnuson J.K."/>
            <person name="James T.Y."/>
            <person name="O'Malley M.A."/>
            <person name="Stajich J.E."/>
            <person name="Spatafora J.W."/>
            <person name="Visel A."/>
            <person name="Grigoriev I.V."/>
        </authorList>
    </citation>
    <scope>NUCLEOTIDE SEQUENCE [LARGE SCALE GENOMIC DNA]</scope>
    <source>
        <strain evidence="10 11">JEL800</strain>
    </source>
</reference>
<evidence type="ECO:0000256" key="6">
    <source>
        <dbReference type="ARBA" id="ARBA00022833"/>
    </source>
</evidence>
<dbReference type="SUPFAM" id="SSF55486">
    <property type="entry name" value="Metalloproteases ('zincins'), catalytic domain"/>
    <property type="match status" value="1"/>
</dbReference>
<dbReference type="OrthoDB" id="6475849at2759"/>
<name>A0A1Y2BYY0_9FUNG</name>
<comment type="cofactor">
    <cofactor evidence="1">
        <name>Zn(2+)</name>
        <dbReference type="ChEBI" id="CHEBI:29105"/>
    </cofactor>
</comment>
<dbReference type="CDD" id="cd08662">
    <property type="entry name" value="M13"/>
    <property type="match status" value="1"/>
</dbReference>
<feature type="domain" description="Peptidase M13 C-terminal" evidence="8">
    <location>
        <begin position="577"/>
        <end position="671"/>
    </location>
</feature>
<dbReference type="InterPro" id="IPR024079">
    <property type="entry name" value="MetalloPept_cat_dom_sf"/>
</dbReference>
<dbReference type="Pfam" id="PF01431">
    <property type="entry name" value="Peptidase_M13"/>
    <property type="match status" value="1"/>
</dbReference>
<keyword evidence="5" id="KW-0378">Hydrolase</keyword>
<dbReference type="PANTHER" id="PTHR11733">
    <property type="entry name" value="ZINC METALLOPROTEASE FAMILY M13 NEPRILYSIN-RELATED"/>
    <property type="match status" value="1"/>
</dbReference>
<dbReference type="GO" id="GO:0016485">
    <property type="term" value="P:protein processing"/>
    <property type="evidence" value="ECO:0007669"/>
    <property type="project" value="TreeGrafter"/>
</dbReference>
<evidence type="ECO:0000256" key="1">
    <source>
        <dbReference type="ARBA" id="ARBA00001947"/>
    </source>
</evidence>
<feature type="domain" description="Peptidase M13 N-terminal" evidence="9">
    <location>
        <begin position="46"/>
        <end position="474"/>
    </location>
</feature>
<evidence type="ECO:0000256" key="5">
    <source>
        <dbReference type="ARBA" id="ARBA00022801"/>
    </source>
</evidence>
<organism evidence="10 11">
    <name type="scientific">Rhizoclosmatium globosum</name>
    <dbReference type="NCBI Taxonomy" id="329046"/>
    <lineage>
        <taxon>Eukaryota</taxon>
        <taxon>Fungi</taxon>
        <taxon>Fungi incertae sedis</taxon>
        <taxon>Chytridiomycota</taxon>
        <taxon>Chytridiomycota incertae sedis</taxon>
        <taxon>Chytridiomycetes</taxon>
        <taxon>Chytridiales</taxon>
        <taxon>Chytriomycetaceae</taxon>
        <taxon>Rhizoclosmatium</taxon>
    </lineage>
</organism>
<dbReference type="AlphaFoldDB" id="A0A1Y2BYY0"/>
<keyword evidence="3" id="KW-0645">Protease</keyword>
<dbReference type="EMBL" id="MCGO01000037">
    <property type="protein sequence ID" value="ORY39983.1"/>
    <property type="molecule type" value="Genomic_DNA"/>
</dbReference>
<dbReference type="InterPro" id="IPR008753">
    <property type="entry name" value="Peptidase_M13_N"/>
</dbReference>
<gene>
    <name evidence="10" type="ORF">BCR33DRAFT_853096</name>
</gene>
<sequence length="732" mass="83922">MTWNKKTEIVTTTTTVSKADSTVTTENKTTTTSFYESFFGVPRPRPQDDLYAHVNSEWLNDPSAVIPPEYSTWGAFMALRDESLKNQLVLLNEIAAKSERTPEEEKLYAIWSASLKRFEDWENGVGSYAPITEGLAIIGEHLDGDDIKLAAYFGLSHKLDYEYPLSFNVMASVQDSKNEVLWLNPSGLSLPSRDYYFDDKFEEKRAWFLEHLKRVAELVGEEKLVPGFAEAVVRFETKLAYIQMKSHQQREYSKYYTITTLDDIASGINALASLDDKLANYNEEEKEVIVEDASRERIAAFLDALITNLNVREALDANYVKNYPEGTESPYRVIVTDGDFFRRVFSILFADENRDDLKAYLQYQLILGASKFTTRALDEEVFDFFKRKLGGQKEQQSNEKRSVELVNSWTGFLLGQVYVDRYFSINDKQRVHDMIIEVADVMADSIKRNDWLTAPTKEAALAKLARFTPKIGFPDKWESYDKLVINPELSLWEINKAVKIFTYQTKFLEKVNGPVDLTRWFMSPQTVNAYFNPLQNEIVFPAAIIQPPFYASTIDKVAFKLDDADRALVGDDELVLDAVNFGGIAAVIAHEITHGFDDQGRRFDKNGNMNDWWSEEDAALFQAKCDLMSKQPWSFTEPGTGKVHHMNHKLTMGENLADLGGISLAVQSLARRIEKRFGNDVVKRNALYRTLFYSWTPYRGNLAKNIQQFYEAFDVKEGDKMYIPPEDRVVMW</sequence>
<evidence type="ECO:0000313" key="11">
    <source>
        <dbReference type="Proteomes" id="UP000193642"/>
    </source>
</evidence>
<evidence type="ECO:0000256" key="4">
    <source>
        <dbReference type="ARBA" id="ARBA00022723"/>
    </source>
</evidence>
<dbReference type="GO" id="GO:0005886">
    <property type="term" value="C:plasma membrane"/>
    <property type="evidence" value="ECO:0007669"/>
    <property type="project" value="TreeGrafter"/>
</dbReference>
<comment type="similarity">
    <text evidence="2">Belongs to the peptidase M13 family.</text>
</comment>
<keyword evidence="6" id="KW-0862">Zinc</keyword>
<dbReference type="PRINTS" id="PR00786">
    <property type="entry name" value="NEPRILYSIN"/>
</dbReference>
<dbReference type="InterPro" id="IPR042089">
    <property type="entry name" value="Peptidase_M13_dom_2"/>
</dbReference>
<dbReference type="STRING" id="329046.A0A1Y2BYY0"/>
<dbReference type="Pfam" id="PF05649">
    <property type="entry name" value="Peptidase_M13_N"/>
    <property type="match status" value="1"/>
</dbReference>
<evidence type="ECO:0000256" key="7">
    <source>
        <dbReference type="ARBA" id="ARBA00023049"/>
    </source>
</evidence>
<dbReference type="Gene3D" id="1.10.1380.10">
    <property type="entry name" value="Neutral endopeptidase , domain2"/>
    <property type="match status" value="1"/>
</dbReference>
<dbReference type="Proteomes" id="UP000193642">
    <property type="component" value="Unassembled WGS sequence"/>
</dbReference>
<keyword evidence="4" id="KW-0479">Metal-binding</keyword>
<dbReference type="PROSITE" id="PS51885">
    <property type="entry name" value="NEPRILYSIN"/>
    <property type="match status" value="1"/>
</dbReference>
<evidence type="ECO:0000256" key="3">
    <source>
        <dbReference type="ARBA" id="ARBA00022670"/>
    </source>
</evidence>
<keyword evidence="7" id="KW-0482">Metalloprotease</keyword>
<dbReference type="InterPro" id="IPR000718">
    <property type="entry name" value="Peptidase_M13"/>
</dbReference>
<protein>
    <submittedName>
        <fullName evidence="10">Zincin</fullName>
    </submittedName>
</protein>
<accession>A0A1Y2BYY0</accession>
<comment type="caution">
    <text evidence="10">The sequence shown here is derived from an EMBL/GenBank/DDBJ whole genome shotgun (WGS) entry which is preliminary data.</text>
</comment>
<evidence type="ECO:0000259" key="8">
    <source>
        <dbReference type="Pfam" id="PF01431"/>
    </source>
</evidence>
<evidence type="ECO:0000256" key="2">
    <source>
        <dbReference type="ARBA" id="ARBA00007357"/>
    </source>
</evidence>
<dbReference type="GO" id="GO:0046872">
    <property type="term" value="F:metal ion binding"/>
    <property type="evidence" value="ECO:0007669"/>
    <property type="project" value="UniProtKB-KW"/>
</dbReference>
<keyword evidence="11" id="KW-1185">Reference proteome</keyword>
<evidence type="ECO:0000259" key="9">
    <source>
        <dbReference type="Pfam" id="PF05649"/>
    </source>
</evidence>
<dbReference type="PANTHER" id="PTHR11733:SF167">
    <property type="entry name" value="FI17812P1-RELATED"/>
    <property type="match status" value="1"/>
</dbReference>